<dbReference type="InterPro" id="IPR001214">
    <property type="entry name" value="SET_dom"/>
</dbReference>
<dbReference type="InterPro" id="IPR002893">
    <property type="entry name" value="Znf_MYND"/>
</dbReference>
<dbReference type="Proteomes" id="UP001075354">
    <property type="component" value="Chromosome 13"/>
</dbReference>
<dbReference type="AlphaFoldDB" id="A0AAV7X9F5"/>
<dbReference type="Gene3D" id="1.10.220.160">
    <property type="match status" value="1"/>
</dbReference>
<evidence type="ECO:0000256" key="9">
    <source>
        <dbReference type="ARBA" id="ARBA00093680"/>
    </source>
</evidence>
<dbReference type="InterPro" id="IPR052097">
    <property type="entry name" value="SET-MYND_domain_protein"/>
</dbReference>
<keyword evidence="14" id="KW-1185">Reference proteome</keyword>
<evidence type="ECO:0000256" key="2">
    <source>
        <dbReference type="ARBA" id="ARBA00022679"/>
    </source>
</evidence>
<name>A0AAV7X9F5_9NEOP</name>
<keyword evidence="2" id="KW-0808">Transferase</keyword>
<dbReference type="Gene3D" id="1.25.40.10">
    <property type="entry name" value="Tetratricopeptide repeat domain"/>
    <property type="match status" value="1"/>
</dbReference>
<dbReference type="Gene3D" id="6.10.140.2220">
    <property type="match status" value="1"/>
</dbReference>
<evidence type="ECO:0000259" key="12">
    <source>
        <dbReference type="PROSITE" id="PS50865"/>
    </source>
</evidence>
<dbReference type="InterPro" id="IPR011990">
    <property type="entry name" value="TPR-like_helical_dom_sf"/>
</dbReference>
<dbReference type="SUPFAM" id="SSF82199">
    <property type="entry name" value="SET domain"/>
    <property type="match status" value="1"/>
</dbReference>
<dbReference type="GO" id="GO:0042826">
    <property type="term" value="F:histone deacetylase binding"/>
    <property type="evidence" value="ECO:0007669"/>
    <property type="project" value="TreeGrafter"/>
</dbReference>
<evidence type="ECO:0000313" key="13">
    <source>
        <dbReference type="EMBL" id="KAJ1521221.1"/>
    </source>
</evidence>
<evidence type="ECO:0000256" key="1">
    <source>
        <dbReference type="ARBA" id="ARBA00022603"/>
    </source>
</evidence>
<dbReference type="GO" id="GO:0008276">
    <property type="term" value="F:protein methyltransferase activity"/>
    <property type="evidence" value="ECO:0007669"/>
    <property type="project" value="UniProtKB-ARBA"/>
</dbReference>
<evidence type="ECO:0000259" key="11">
    <source>
        <dbReference type="PROSITE" id="PS50280"/>
    </source>
</evidence>
<accession>A0AAV7X9F5</accession>
<dbReference type="GO" id="GO:0008270">
    <property type="term" value="F:zinc ion binding"/>
    <property type="evidence" value="ECO:0007669"/>
    <property type="project" value="UniProtKB-KW"/>
</dbReference>
<dbReference type="GO" id="GO:0008170">
    <property type="term" value="F:N-methyltransferase activity"/>
    <property type="evidence" value="ECO:0007669"/>
    <property type="project" value="UniProtKB-ARBA"/>
</dbReference>
<dbReference type="PROSITE" id="PS50280">
    <property type="entry name" value="SET"/>
    <property type="match status" value="1"/>
</dbReference>
<evidence type="ECO:0000256" key="10">
    <source>
        <dbReference type="PROSITE-ProRule" id="PRU00134"/>
    </source>
</evidence>
<comment type="caution">
    <text evidence="13">The sequence shown here is derived from an EMBL/GenBank/DDBJ whole genome shotgun (WGS) entry which is preliminary data.</text>
</comment>
<dbReference type="PANTHER" id="PTHR46165:SF7">
    <property type="entry name" value="SET AND MYND DOMAIN-CONTAINING PROTEIN 4"/>
    <property type="match status" value="1"/>
</dbReference>
<dbReference type="SUPFAM" id="SSF48452">
    <property type="entry name" value="TPR-like"/>
    <property type="match status" value="1"/>
</dbReference>
<keyword evidence="1" id="KW-0489">Methyltransferase</keyword>
<dbReference type="PANTHER" id="PTHR46165">
    <property type="entry name" value="SET AND MYND DOMAIN-CONTAINING PROTEIN 4"/>
    <property type="match status" value="1"/>
</dbReference>
<dbReference type="GO" id="GO:0005634">
    <property type="term" value="C:nucleus"/>
    <property type="evidence" value="ECO:0007669"/>
    <property type="project" value="TreeGrafter"/>
</dbReference>
<keyword evidence="3" id="KW-0949">S-adenosyl-L-methionine</keyword>
<dbReference type="Pfam" id="PF00856">
    <property type="entry name" value="SET"/>
    <property type="match status" value="1"/>
</dbReference>
<feature type="domain" description="SET" evidence="11">
    <location>
        <begin position="225"/>
        <end position="503"/>
    </location>
</feature>
<dbReference type="Gene3D" id="2.170.270.10">
    <property type="entry name" value="SET domain"/>
    <property type="match status" value="1"/>
</dbReference>
<evidence type="ECO:0000256" key="3">
    <source>
        <dbReference type="ARBA" id="ARBA00022691"/>
    </source>
</evidence>
<keyword evidence="5 10" id="KW-0863">Zinc-finger</keyword>
<dbReference type="CDD" id="cd10536">
    <property type="entry name" value="SET_SMYD4"/>
    <property type="match status" value="1"/>
</dbReference>
<evidence type="ECO:0000256" key="5">
    <source>
        <dbReference type="ARBA" id="ARBA00022771"/>
    </source>
</evidence>
<dbReference type="InterPro" id="IPR044421">
    <property type="entry name" value="SMYD4_SET"/>
</dbReference>
<dbReference type="PROSITE" id="PS50865">
    <property type="entry name" value="ZF_MYND_2"/>
    <property type="match status" value="1"/>
</dbReference>
<evidence type="ECO:0000313" key="14">
    <source>
        <dbReference type="Proteomes" id="UP001075354"/>
    </source>
</evidence>
<evidence type="ECO:0000256" key="8">
    <source>
        <dbReference type="ARBA" id="ARBA00093635"/>
    </source>
</evidence>
<evidence type="ECO:0000256" key="7">
    <source>
        <dbReference type="ARBA" id="ARBA00093423"/>
    </source>
</evidence>
<dbReference type="GO" id="GO:0032259">
    <property type="term" value="P:methylation"/>
    <property type="evidence" value="ECO:0007669"/>
    <property type="project" value="UniProtKB-KW"/>
</dbReference>
<evidence type="ECO:0000256" key="4">
    <source>
        <dbReference type="ARBA" id="ARBA00022723"/>
    </source>
</evidence>
<reference evidence="13" key="1">
    <citation type="submission" date="2022-12" db="EMBL/GenBank/DDBJ databases">
        <title>Chromosome-level genome assembly of the bean flower thrips Megalurothrips usitatus.</title>
        <authorList>
            <person name="Ma L."/>
            <person name="Liu Q."/>
            <person name="Li H."/>
            <person name="Cai W."/>
        </authorList>
    </citation>
    <scope>NUCLEOTIDE SEQUENCE</scope>
    <source>
        <strain evidence="13">Cailab_2022a</strain>
    </source>
</reference>
<dbReference type="GO" id="GO:0005737">
    <property type="term" value="C:cytoplasm"/>
    <property type="evidence" value="ECO:0007669"/>
    <property type="project" value="TreeGrafter"/>
</dbReference>
<comment type="function">
    <text evidence="7">Protein-lysine N-methyltransferase. Monomethylates PRMT5, modulating its transcriptional activity. May also act as a histone methyltransferase. Plays a critical role in cardiac development. Acts as a key epigenetic regulator of gene expression during cardiac development via its dual activities as a methyltransferase and negative regulator of HDAC1.</text>
</comment>
<dbReference type="SUPFAM" id="SSF144232">
    <property type="entry name" value="HIT/MYND zinc finger-like"/>
    <property type="match status" value="1"/>
</dbReference>
<dbReference type="EMBL" id="JAPTSV010000013">
    <property type="protein sequence ID" value="KAJ1521221.1"/>
    <property type="molecule type" value="Genomic_DNA"/>
</dbReference>
<gene>
    <name evidence="13" type="ORF">ONE63_002907</name>
</gene>
<organism evidence="13 14">
    <name type="scientific">Megalurothrips usitatus</name>
    <name type="common">bean blossom thrips</name>
    <dbReference type="NCBI Taxonomy" id="439358"/>
    <lineage>
        <taxon>Eukaryota</taxon>
        <taxon>Metazoa</taxon>
        <taxon>Ecdysozoa</taxon>
        <taxon>Arthropoda</taxon>
        <taxon>Hexapoda</taxon>
        <taxon>Insecta</taxon>
        <taxon>Pterygota</taxon>
        <taxon>Neoptera</taxon>
        <taxon>Paraneoptera</taxon>
        <taxon>Thysanoptera</taxon>
        <taxon>Terebrantia</taxon>
        <taxon>Thripoidea</taxon>
        <taxon>Thripidae</taxon>
        <taxon>Megalurothrips</taxon>
    </lineage>
</organism>
<evidence type="ECO:0000256" key="6">
    <source>
        <dbReference type="ARBA" id="ARBA00022833"/>
    </source>
</evidence>
<proteinExistence type="predicted"/>
<keyword evidence="4" id="KW-0479">Metal-binding</keyword>
<feature type="domain" description="MYND-type" evidence="12">
    <location>
        <begin position="270"/>
        <end position="309"/>
    </location>
</feature>
<sequence>MYLFEDIIFERLLDALKVGDRVVVTSHLFYEFKTDSERVALAHQLLDEENLLPENESIAIKCHKLSSDLRNEGNKAFQKKKDLVALQLYNRSLAAAPLNSKEYSLAIGNRSAVNWSLGFIDACLSDIDQALQSGYPNELKYKLIERQVKCYIKLGMKADAEKIIKMDLEGAHTKRSQQGDSIEALIQNMQEISKETCADPSVKVGCAPKPPLSFGVNPEIGCASSAIALKYTEEMGRLMVATKDIAPGDVLVVEQPFASVLLPDALSTHCYNCLQRCLSPIPCLHCAEVMFCNEKCRSECWERFHSIDCPLLPHVYKKVGKMGLLALRVLIVASQQGRELKNLYEGVEGMKVPEDQRTLGFSVDGQYVSTDYYPIHYLVGHSNRRANADLFRRSVTAACLLHCLETCSRFFAEDVNDELFYFSGGLLLRHLQSLPCNAHEVSEMIVDAGSFESHEIGAAGYATLSLLNHSCDPNVVRHSYGDWAVLRAIKPIREGEEILDNYGYHHALHSVEERRSQLSKQYFFHCTCPACQGAWPPYKDQPVSNPVYKCNCGKALIKESGSSVQVLCSCGAVTDIAQLESDVNASSKLFRDTLSGVLAGHFHNSVPNSLIQHLILLENSVQRPWREFSECQETIKQCLSLQANHVTVSN</sequence>
<dbReference type="InterPro" id="IPR046341">
    <property type="entry name" value="SET_dom_sf"/>
</dbReference>
<protein>
    <recommendedName>
        <fullName evidence="8">Protein-lysine N-methyltransferase SMYD4</fullName>
    </recommendedName>
    <alternativeName>
        <fullName evidence="9">SET and MYND domain-containing protein 4</fullName>
    </alternativeName>
</protein>
<keyword evidence="6" id="KW-0862">Zinc</keyword>
<dbReference type="GO" id="GO:0008757">
    <property type="term" value="F:S-adenosylmethionine-dependent methyltransferase activity"/>
    <property type="evidence" value="ECO:0007669"/>
    <property type="project" value="UniProtKB-ARBA"/>
</dbReference>